<reference evidence="2 3" key="1">
    <citation type="submission" date="2016-10" db="EMBL/GenBank/DDBJ databases">
        <authorList>
            <person name="de Groot N.N."/>
        </authorList>
    </citation>
    <scope>NUCLEOTIDE SEQUENCE [LARGE SCALE GENOMIC DNA]</scope>
    <source>
        <strain evidence="2 3">DSM 19073</strain>
    </source>
</reference>
<name>A0A1I3JMI1_9RHOB</name>
<proteinExistence type="predicted"/>
<keyword evidence="1" id="KW-0472">Membrane</keyword>
<keyword evidence="1" id="KW-1133">Transmembrane helix</keyword>
<accession>A0A1I3JMI1</accession>
<gene>
    <name evidence="2" type="ORF">SAMN04488095_1369</name>
</gene>
<evidence type="ECO:0000313" key="2">
    <source>
        <dbReference type="EMBL" id="SFI61453.1"/>
    </source>
</evidence>
<dbReference type="OrthoDB" id="7659358at2"/>
<dbReference type="EMBL" id="FORA01000001">
    <property type="protein sequence ID" value="SFI61453.1"/>
    <property type="molecule type" value="Genomic_DNA"/>
</dbReference>
<sequence>MNEGPFSRVEDYTNAFLGAFYLSLVTGLVVVWGIWGYAVALLICAALHGAIHHFGRKRAEAAAAWEARVAAAIARHHSRRDDRDV</sequence>
<dbReference type="Proteomes" id="UP000199110">
    <property type="component" value="Unassembled WGS sequence"/>
</dbReference>
<dbReference type="AlphaFoldDB" id="A0A1I3JMI1"/>
<dbReference type="RefSeq" id="WP_092778286.1">
    <property type="nucleotide sequence ID" value="NZ_FORA01000001.1"/>
</dbReference>
<evidence type="ECO:0000256" key="1">
    <source>
        <dbReference type="SAM" id="Phobius"/>
    </source>
</evidence>
<keyword evidence="1" id="KW-0812">Transmembrane</keyword>
<dbReference type="STRING" id="390807.SAMN04488095_1369"/>
<feature type="transmembrane region" description="Helical" evidence="1">
    <location>
        <begin position="20"/>
        <end position="48"/>
    </location>
</feature>
<evidence type="ECO:0000313" key="3">
    <source>
        <dbReference type="Proteomes" id="UP000199110"/>
    </source>
</evidence>
<keyword evidence="3" id="KW-1185">Reference proteome</keyword>
<protein>
    <submittedName>
        <fullName evidence="2">Uncharacterized protein</fullName>
    </submittedName>
</protein>
<organism evidence="2 3">
    <name type="scientific">Jannaschia pohangensis</name>
    <dbReference type="NCBI Taxonomy" id="390807"/>
    <lineage>
        <taxon>Bacteria</taxon>
        <taxon>Pseudomonadati</taxon>
        <taxon>Pseudomonadota</taxon>
        <taxon>Alphaproteobacteria</taxon>
        <taxon>Rhodobacterales</taxon>
        <taxon>Roseobacteraceae</taxon>
        <taxon>Jannaschia</taxon>
    </lineage>
</organism>